<dbReference type="PROSITE" id="PS51202">
    <property type="entry name" value="RCK_C"/>
    <property type="match status" value="2"/>
</dbReference>
<dbReference type="Pfam" id="PF02080">
    <property type="entry name" value="TrkA_C"/>
    <property type="match status" value="2"/>
</dbReference>
<dbReference type="NCBIfam" id="NF007031">
    <property type="entry name" value="PRK09496.1-2"/>
    <property type="match status" value="1"/>
</dbReference>
<dbReference type="Gene3D" id="3.40.50.720">
    <property type="entry name" value="NAD(P)-binding Rossmann-like Domain"/>
    <property type="match status" value="2"/>
</dbReference>
<dbReference type="InterPro" id="IPR003148">
    <property type="entry name" value="RCK_N"/>
</dbReference>
<evidence type="ECO:0000256" key="5">
    <source>
        <dbReference type="ARBA" id="ARBA00023065"/>
    </source>
</evidence>
<evidence type="ECO:0008006" key="9">
    <source>
        <dbReference type="Google" id="ProtNLM"/>
    </source>
</evidence>
<protein>
    <recommendedName>
        <fullName evidence="9">Trk system potassium uptake protein TrkA</fullName>
    </recommendedName>
</protein>
<evidence type="ECO:0000259" key="6">
    <source>
        <dbReference type="PROSITE" id="PS51201"/>
    </source>
</evidence>
<dbReference type="InterPro" id="IPR036291">
    <property type="entry name" value="NAD(P)-bd_dom_sf"/>
</dbReference>
<dbReference type="InterPro" id="IPR050721">
    <property type="entry name" value="Trk_Ktr_HKT_K-transport"/>
</dbReference>
<gene>
    <name evidence="8" type="ORF">METZ01_LOCUS54033</name>
</gene>
<evidence type="ECO:0000256" key="3">
    <source>
        <dbReference type="ARBA" id="ARBA00022958"/>
    </source>
</evidence>
<keyword evidence="5" id="KW-0406">Ion transport</keyword>
<dbReference type="NCBIfam" id="NF007038">
    <property type="entry name" value="PRK09496.2-6"/>
    <property type="match status" value="1"/>
</dbReference>
<dbReference type="SUPFAM" id="SSF51735">
    <property type="entry name" value="NAD(P)-binding Rossmann-fold domains"/>
    <property type="match status" value="2"/>
</dbReference>
<proteinExistence type="predicted"/>
<name>A0A381SCH1_9ZZZZ</name>
<dbReference type="PANTHER" id="PTHR43833:SF5">
    <property type="entry name" value="TRK SYSTEM POTASSIUM UPTAKE PROTEIN TRKA"/>
    <property type="match status" value="1"/>
</dbReference>
<dbReference type="PANTHER" id="PTHR43833">
    <property type="entry name" value="POTASSIUM CHANNEL PROTEIN 2-RELATED-RELATED"/>
    <property type="match status" value="1"/>
</dbReference>
<dbReference type="InterPro" id="IPR036721">
    <property type="entry name" value="RCK_C_sf"/>
</dbReference>
<dbReference type="InterPro" id="IPR006037">
    <property type="entry name" value="RCK_C"/>
</dbReference>
<keyword evidence="3" id="KW-0630">Potassium</keyword>
<keyword evidence="1" id="KW-0813">Transport</keyword>
<dbReference type="Pfam" id="PF02254">
    <property type="entry name" value="TrkA_N"/>
    <property type="match status" value="2"/>
</dbReference>
<feature type="domain" description="RCK C-terminal" evidence="7">
    <location>
        <begin position="369"/>
        <end position="449"/>
    </location>
</feature>
<dbReference type="Gene3D" id="3.30.70.1450">
    <property type="entry name" value="Regulator of K+ conductance, C-terminal domain"/>
    <property type="match status" value="2"/>
</dbReference>
<dbReference type="SUPFAM" id="SSF116726">
    <property type="entry name" value="TrkA C-terminal domain-like"/>
    <property type="match status" value="2"/>
</dbReference>
<dbReference type="EMBL" id="UINC01002878">
    <property type="protein sequence ID" value="SVA01179.1"/>
    <property type="molecule type" value="Genomic_DNA"/>
</dbReference>
<evidence type="ECO:0000256" key="1">
    <source>
        <dbReference type="ARBA" id="ARBA00022448"/>
    </source>
</evidence>
<dbReference type="PRINTS" id="PR00335">
    <property type="entry name" value="KUPTAKETRKA"/>
</dbReference>
<accession>A0A381SCH1</accession>
<organism evidence="8">
    <name type="scientific">marine metagenome</name>
    <dbReference type="NCBI Taxonomy" id="408172"/>
    <lineage>
        <taxon>unclassified sequences</taxon>
        <taxon>metagenomes</taxon>
        <taxon>ecological metagenomes</taxon>
    </lineage>
</organism>
<dbReference type="InterPro" id="IPR006036">
    <property type="entry name" value="K_uptake_TrkA"/>
</dbReference>
<dbReference type="PROSITE" id="PS51201">
    <property type="entry name" value="RCK_N"/>
    <property type="match status" value="2"/>
</dbReference>
<feature type="domain" description="RCK N-terminal" evidence="6">
    <location>
        <begin position="232"/>
        <end position="349"/>
    </location>
</feature>
<dbReference type="AlphaFoldDB" id="A0A381SCH1"/>
<sequence length="449" mass="49501">MKIIIAGAGEVGFHLAKLLSFESQDITLIDNKKSNLNIAENQLDIKTIEGDSASISVLKKANVDNSDLVVSLTTSETTNFTTCFLAKQLGAKRTIARISNAEFIDNDHDIDFDSIGIDELISPENLATEEIKLLIHESAFTSSHDFEAGILKMMGVKLQKKAPFIGKTVMESASVFPGVHFMPIALKKEGTEKTIIPRGDTVFCEGDQVYFITDKKGLKELYDLLGTIKQNIENVMILGAGRIGFKLAKDLSNEGLNIKIIEINKEKANHLAEELSDVMMINVDGRNVDLLVEENLNNMDAFIATTGNSETNIMSCLMAKSKKIKKTIALVDNMDYFNLSQSIGIDTLINKKLLAANDIFRFVRNGDIVELAKLNNMDAEIVEFNVSDKSKVLNKKIVDLDFPREAIIGGVIRDNEGIIALGDFVIQYGDRVLVCSTPEVLSKVESLFL</sequence>
<dbReference type="NCBIfam" id="NF007039">
    <property type="entry name" value="PRK09496.3-2"/>
    <property type="match status" value="1"/>
</dbReference>
<feature type="domain" description="RCK C-terminal" evidence="7">
    <location>
        <begin position="141"/>
        <end position="227"/>
    </location>
</feature>
<reference evidence="8" key="1">
    <citation type="submission" date="2018-05" db="EMBL/GenBank/DDBJ databases">
        <authorList>
            <person name="Lanie J.A."/>
            <person name="Ng W.-L."/>
            <person name="Kazmierczak K.M."/>
            <person name="Andrzejewski T.M."/>
            <person name="Davidsen T.M."/>
            <person name="Wayne K.J."/>
            <person name="Tettelin H."/>
            <person name="Glass J.I."/>
            <person name="Rusch D."/>
            <person name="Podicherti R."/>
            <person name="Tsui H.-C.T."/>
            <person name="Winkler M.E."/>
        </authorList>
    </citation>
    <scope>NUCLEOTIDE SEQUENCE</scope>
</reference>
<dbReference type="NCBIfam" id="NF007032">
    <property type="entry name" value="PRK09496.1-4"/>
    <property type="match status" value="1"/>
</dbReference>
<feature type="domain" description="RCK N-terminal" evidence="6">
    <location>
        <begin position="1"/>
        <end position="121"/>
    </location>
</feature>
<evidence type="ECO:0000256" key="4">
    <source>
        <dbReference type="ARBA" id="ARBA00023027"/>
    </source>
</evidence>
<evidence type="ECO:0000259" key="7">
    <source>
        <dbReference type="PROSITE" id="PS51202"/>
    </source>
</evidence>
<evidence type="ECO:0000256" key="2">
    <source>
        <dbReference type="ARBA" id="ARBA00022538"/>
    </source>
</evidence>
<keyword evidence="4" id="KW-0520">NAD</keyword>
<evidence type="ECO:0000313" key="8">
    <source>
        <dbReference type="EMBL" id="SVA01179.1"/>
    </source>
</evidence>
<dbReference type="GO" id="GO:0005886">
    <property type="term" value="C:plasma membrane"/>
    <property type="evidence" value="ECO:0007669"/>
    <property type="project" value="InterPro"/>
</dbReference>
<keyword evidence="2" id="KW-0633">Potassium transport</keyword>
<dbReference type="GO" id="GO:0015079">
    <property type="term" value="F:potassium ion transmembrane transporter activity"/>
    <property type="evidence" value="ECO:0007669"/>
    <property type="project" value="InterPro"/>
</dbReference>